<protein>
    <submittedName>
        <fullName evidence="2">Bifunctional non-homologous end joining protein LigD</fullName>
    </submittedName>
</protein>
<dbReference type="Pfam" id="PF21686">
    <property type="entry name" value="LigD_Prim-Pol"/>
    <property type="match status" value="1"/>
</dbReference>
<proteinExistence type="predicted"/>
<dbReference type="InterPro" id="IPR014145">
    <property type="entry name" value="LigD_pol_dom"/>
</dbReference>
<evidence type="ECO:0000313" key="3">
    <source>
        <dbReference type="Proteomes" id="UP000254958"/>
    </source>
</evidence>
<dbReference type="InterPro" id="IPR052171">
    <property type="entry name" value="NHEJ_LigD"/>
</dbReference>
<name>A0A370G1H4_GLULI</name>
<evidence type="ECO:0000259" key="1">
    <source>
        <dbReference type="Pfam" id="PF21686"/>
    </source>
</evidence>
<comment type="caution">
    <text evidence="2">The sequence shown here is derived from an EMBL/GenBank/DDBJ whole genome shotgun (WGS) entry which is preliminary data.</text>
</comment>
<accession>A0A370G1H4</accession>
<evidence type="ECO:0000313" key="2">
    <source>
        <dbReference type="EMBL" id="RDI37080.1"/>
    </source>
</evidence>
<organism evidence="2 3">
    <name type="scientific">Gluconacetobacter liquefaciens</name>
    <name type="common">Acetobacter liquefaciens</name>
    <dbReference type="NCBI Taxonomy" id="89584"/>
    <lineage>
        <taxon>Bacteria</taxon>
        <taxon>Pseudomonadati</taxon>
        <taxon>Pseudomonadota</taxon>
        <taxon>Alphaproteobacteria</taxon>
        <taxon>Acetobacterales</taxon>
        <taxon>Acetobacteraceae</taxon>
        <taxon>Gluconacetobacter</taxon>
    </lineage>
</organism>
<dbReference type="CDD" id="cd04862">
    <property type="entry name" value="PaeLigD_Pol_like"/>
    <property type="match status" value="1"/>
</dbReference>
<feature type="domain" description="DNA ligase D polymerase" evidence="1">
    <location>
        <begin position="113"/>
        <end position="366"/>
    </location>
</feature>
<gene>
    <name evidence="2" type="ORF">C7453_107126</name>
</gene>
<dbReference type="InterPro" id="IPR033651">
    <property type="entry name" value="PaeLigD_Pol-like"/>
</dbReference>
<dbReference type="Gene3D" id="3.90.920.10">
    <property type="entry name" value="DNA primase, PRIM domain"/>
    <property type="match status" value="1"/>
</dbReference>
<dbReference type="NCBIfam" id="TIGR02778">
    <property type="entry name" value="ligD_pol"/>
    <property type="match status" value="1"/>
</dbReference>
<keyword evidence="3" id="KW-1185">Reference proteome</keyword>
<dbReference type="Proteomes" id="UP000254958">
    <property type="component" value="Unassembled WGS sequence"/>
</dbReference>
<dbReference type="PANTHER" id="PTHR42705:SF2">
    <property type="entry name" value="BIFUNCTIONAL NON-HOMOLOGOUS END JOINING PROTEIN LIGD"/>
    <property type="match status" value="1"/>
</dbReference>
<reference evidence="2 3" key="1">
    <citation type="submission" date="2018-07" db="EMBL/GenBank/DDBJ databases">
        <title>Genomic Encyclopedia of Type Strains, Phase IV (KMG-IV): sequencing the most valuable type-strain genomes for metagenomic binning, comparative biology and taxonomic classification.</title>
        <authorList>
            <person name="Goeker M."/>
        </authorList>
    </citation>
    <scope>NUCLEOTIDE SEQUENCE [LARGE SCALE GENOMIC DNA]</scope>
    <source>
        <strain evidence="2 3">DSM 5603</strain>
    </source>
</reference>
<dbReference type="EMBL" id="QQAW01000007">
    <property type="protein sequence ID" value="RDI37080.1"/>
    <property type="molecule type" value="Genomic_DNA"/>
</dbReference>
<dbReference type="AlphaFoldDB" id="A0A370G1H4"/>
<dbReference type="PANTHER" id="PTHR42705">
    <property type="entry name" value="BIFUNCTIONAL NON-HOMOLOGOUS END JOINING PROTEIN LIGD"/>
    <property type="match status" value="1"/>
</dbReference>
<sequence length="378" mass="41407">MQQIGALQARTLKTAHGQGGAHASRPIRPVLFRRVKTQLIRVHAGGLAFRDWAAEGRLRHTSFRGIRDAEPASEIVSKMSAPEAGSARSRAGQKCTVALTHPDRLYWPDAGVTKQGLADYYAAIWPRIAPFIVDRPLALLRCPEGIDGPRFFQKNGWKGMNAHIRTLDDPATGTAEHLIGIHDLDGLMGLVQSAVLEIHPWGAACRDWERPDQLVMDLDPGEGVAWERVIDAARDVGERLEASGLTPYVKTSGGKGLHVVAPLKPEADWETVKAFSRTLAQTMAADRPDRYIATITKAKRHGKILLDYLRNQRGATSVAPYSTRARAGAPVSMPLSWDELGQITGSAQFTVNNALTRLTALRADPWAAFHTARRPIQP</sequence>